<dbReference type="EMBL" id="JAASQV010000001">
    <property type="protein sequence ID" value="NIJ63485.1"/>
    <property type="molecule type" value="Genomic_DNA"/>
</dbReference>
<protein>
    <submittedName>
        <fullName evidence="1">Uncharacterized protein YjbJ (UPF0337 family)</fullName>
    </submittedName>
</protein>
<evidence type="ECO:0000313" key="1">
    <source>
        <dbReference type="EMBL" id="NIJ63485.1"/>
    </source>
</evidence>
<proteinExistence type="predicted"/>
<dbReference type="SUPFAM" id="SSF69047">
    <property type="entry name" value="Hypothetical protein YjbJ"/>
    <property type="match status" value="1"/>
</dbReference>
<dbReference type="InterPro" id="IPR036629">
    <property type="entry name" value="YjbJ_sf"/>
</dbReference>
<gene>
    <name evidence="1" type="ORF">FHR20_000416</name>
</gene>
<accession>A0A7X5UWD0</accession>
<sequence>MGELTDKIKGNVNELVGKAKQALAGDADDPNRTRADDKLDAEGKVQELKGKGQQLIGKVKGALGDDI</sequence>
<dbReference type="RefSeq" id="WP_086129346.1">
    <property type="nucleotide sequence ID" value="NZ_CP170557.1"/>
</dbReference>
<evidence type="ECO:0000313" key="2">
    <source>
        <dbReference type="Proteomes" id="UP000564677"/>
    </source>
</evidence>
<dbReference type="Proteomes" id="UP000564677">
    <property type="component" value="Unassembled WGS sequence"/>
</dbReference>
<organism evidence="1 2">
    <name type="scientific">Sphingomonas leidyi</name>
    <dbReference type="NCBI Taxonomy" id="68569"/>
    <lineage>
        <taxon>Bacteria</taxon>
        <taxon>Pseudomonadati</taxon>
        <taxon>Pseudomonadota</taxon>
        <taxon>Alphaproteobacteria</taxon>
        <taxon>Sphingomonadales</taxon>
        <taxon>Sphingomonadaceae</taxon>
        <taxon>Sphingomonas</taxon>
    </lineage>
</organism>
<name>A0A7X5UWD0_9SPHN</name>
<dbReference type="AlphaFoldDB" id="A0A7X5UWD0"/>
<comment type="caution">
    <text evidence="1">The sequence shown here is derived from an EMBL/GenBank/DDBJ whole genome shotgun (WGS) entry which is preliminary data.</text>
</comment>
<keyword evidence="2" id="KW-1185">Reference proteome</keyword>
<reference evidence="1 2" key="1">
    <citation type="submission" date="2020-03" db="EMBL/GenBank/DDBJ databases">
        <title>Genomic Encyclopedia of Type Strains, Phase IV (KMG-IV): sequencing the most valuable type-strain genomes for metagenomic binning, comparative biology and taxonomic classification.</title>
        <authorList>
            <person name="Goeker M."/>
        </authorList>
    </citation>
    <scope>NUCLEOTIDE SEQUENCE [LARGE SCALE GENOMIC DNA]</scope>
    <source>
        <strain evidence="1 2">DSM 4733</strain>
    </source>
</reference>